<feature type="domain" description="Molybdopterin oxidoreductase" evidence="6">
    <location>
        <begin position="73"/>
        <end position="150"/>
    </location>
</feature>
<evidence type="ECO:0000256" key="1">
    <source>
        <dbReference type="ARBA" id="ARBA00001966"/>
    </source>
</evidence>
<accession>X1EDM5</accession>
<dbReference type="SUPFAM" id="SSF53706">
    <property type="entry name" value="Formate dehydrogenase/DMSO reductase, domains 1-3"/>
    <property type="match status" value="1"/>
</dbReference>
<reference evidence="7" key="1">
    <citation type="journal article" date="2014" name="Front. Microbiol.">
        <title>High frequency of phylogenetically diverse reductive dehalogenase-homologous genes in deep subseafloor sedimentary metagenomes.</title>
        <authorList>
            <person name="Kawai M."/>
            <person name="Futagami T."/>
            <person name="Toyoda A."/>
            <person name="Takaki Y."/>
            <person name="Nishi S."/>
            <person name="Hori S."/>
            <person name="Arai W."/>
            <person name="Tsubouchi T."/>
            <person name="Morono Y."/>
            <person name="Uchiyama I."/>
            <person name="Ito T."/>
            <person name="Fujiyama A."/>
            <person name="Inagaki F."/>
            <person name="Takami H."/>
        </authorList>
    </citation>
    <scope>NUCLEOTIDE SEQUENCE</scope>
    <source>
        <strain evidence="7">Expedition CK06-06</strain>
    </source>
</reference>
<protein>
    <recommendedName>
        <fullName evidence="6">Molybdopterin oxidoreductase domain-containing protein</fullName>
    </recommendedName>
</protein>
<evidence type="ECO:0000313" key="7">
    <source>
        <dbReference type="EMBL" id="GAH15244.1"/>
    </source>
</evidence>
<comment type="similarity">
    <text evidence="3">Belongs to the prokaryotic molybdopterin-containing oxidoreductase family.</text>
</comment>
<keyword evidence="4" id="KW-0411">Iron-sulfur</keyword>
<gene>
    <name evidence="7" type="ORF">S01H4_56638</name>
</gene>
<dbReference type="GO" id="GO:0030313">
    <property type="term" value="C:cell envelope"/>
    <property type="evidence" value="ECO:0007669"/>
    <property type="project" value="UniProtKB-SubCell"/>
</dbReference>
<comment type="caution">
    <text evidence="7">The sequence shown here is derived from an EMBL/GenBank/DDBJ whole genome shotgun (WGS) entry which is preliminary data.</text>
</comment>
<dbReference type="Gene3D" id="3.40.228.10">
    <property type="entry name" value="Dimethylsulfoxide Reductase, domain 2"/>
    <property type="match status" value="1"/>
</dbReference>
<evidence type="ECO:0000259" key="6">
    <source>
        <dbReference type="Pfam" id="PF00384"/>
    </source>
</evidence>
<keyword evidence="4" id="KW-0479">Metal-binding</keyword>
<dbReference type="EMBL" id="BART01032839">
    <property type="protein sequence ID" value="GAH15244.1"/>
    <property type="molecule type" value="Genomic_DNA"/>
</dbReference>
<proteinExistence type="inferred from homology"/>
<comment type="cofactor">
    <cofactor evidence="1">
        <name>[4Fe-4S] cluster</name>
        <dbReference type="ChEBI" id="CHEBI:49883"/>
    </cofactor>
</comment>
<evidence type="ECO:0000256" key="4">
    <source>
        <dbReference type="ARBA" id="ARBA00022485"/>
    </source>
</evidence>
<dbReference type="GO" id="GO:0016491">
    <property type="term" value="F:oxidoreductase activity"/>
    <property type="evidence" value="ECO:0007669"/>
    <property type="project" value="UniProtKB-KW"/>
</dbReference>
<organism evidence="7">
    <name type="scientific">marine sediment metagenome</name>
    <dbReference type="NCBI Taxonomy" id="412755"/>
    <lineage>
        <taxon>unclassified sequences</taxon>
        <taxon>metagenomes</taxon>
        <taxon>ecological metagenomes</taxon>
    </lineage>
</organism>
<dbReference type="InterPro" id="IPR006656">
    <property type="entry name" value="Mopterin_OxRdtase"/>
</dbReference>
<sequence length="213" mass="23820">MAIDNKNFMNWDDPGAGTTKFGAYLRLASLTQSTRVSAWGYGDAGLPCGSRVIFGHQFPHMYLFGKLWMRQFPELLVVWGSNPGESMPVHIMRKVMDAKEEGSQLIVIDPRFTITASKADEFIGLKPGTDSALALGLINVIFQKGLHDIKFIQEQTNGTHLVRTDNGKFLRGEDVGESQGKAYIIWDEKSNSHNKVRRSNVKNYILSLCKNPT</sequence>
<evidence type="ECO:0000256" key="2">
    <source>
        <dbReference type="ARBA" id="ARBA00004196"/>
    </source>
</evidence>
<name>X1EDM5_9ZZZZ</name>
<evidence type="ECO:0000256" key="3">
    <source>
        <dbReference type="ARBA" id="ARBA00010312"/>
    </source>
</evidence>
<dbReference type="PANTHER" id="PTHR43598">
    <property type="entry name" value="TUNGSTEN-CONTAINING FORMYLMETHANOFURAN DEHYDROGENASE 2 SUBUNIT B"/>
    <property type="match status" value="1"/>
</dbReference>
<dbReference type="GO" id="GO:0051539">
    <property type="term" value="F:4 iron, 4 sulfur cluster binding"/>
    <property type="evidence" value="ECO:0007669"/>
    <property type="project" value="UniProtKB-KW"/>
</dbReference>
<keyword evidence="4" id="KW-0004">4Fe-4S</keyword>
<comment type="subcellular location">
    <subcellularLocation>
        <location evidence="2">Cell envelope</location>
    </subcellularLocation>
</comment>
<dbReference type="PANTHER" id="PTHR43598:SF5">
    <property type="entry name" value="DMSO REDUCTASE CHAIN A"/>
    <property type="match status" value="1"/>
</dbReference>
<keyword evidence="4" id="KW-0408">Iron</keyword>
<keyword evidence="5" id="KW-0560">Oxidoreductase</keyword>
<evidence type="ECO:0000256" key="5">
    <source>
        <dbReference type="ARBA" id="ARBA00023002"/>
    </source>
</evidence>
<dbReference type="AlphaFoldDB" id="X1EDM5"/>
<dbReference type="Pfam" id="PF00384">
    <property type="entry name" value="Molybdopterin"/>
    <property type="match status" value="1"/>
</dbReference>